<reference evidence="1 2" key="1">
    <citation type="submission" date="2020-03" db="EMBL/GenBank/DDBJ databases">
        <title>Spirochaetal bacteria isolated from arthropods constitute a novel genus Entomospira genus novum within the order Spirochaetales.</title>
        <authorList>
            <person name="Grana-Miraglia L."/>
            <person name="Sikutova S."/>
            <person name="Fingerle V."/>
            <person name="Sing A."/>
            <person name="Castillo-Ramirez S."/>
            <person name="Margos G."/>
            <person name="Rudolf I."/>
        </authorList>
    </citation>
    <scope>NUCLEOTIDE SEQUENCE [LARGE SCALE GENOMIC DNA]</scope>
    <source>
        <strain evidence="1 2">BR193</strain>
    </source>
</reference>
<organism evidence="1 2">
    <name type="scientific">Entomospira entomophila</name>
    <dbReference type="NCBI Taxonomy" id="2719988"/>
    <lineage>
        <taxon>Bacteria</taxon>
        <taxon>Pseudomonadati</taxon>
        <taxon>Spirochaetota</taxon>
        <taxon>Spirochaetia</taxon>
        <taxon>Spirochaetales</taxon>
        <taxon>Spirochaetaceae</taxon>
        <taxon>Entomospira</taxon>
    </lineage>
</organism>
<protein>
    <submittedName>
        <fullName evidence="1">Uncharacterized protein</fullName>
    </submittedName>
</protein>
<proteinExistence type="predicted"/>
<dbReference type="RefSeq" id="WP_167699991.1">
    <property type="nucleotide sequence ID" value="NZ_CP118174.1"/>
</dbReference>
<gene>
    <name evidence="1" type="ORF">HCT14_02535</name>
</gene>
<sequence length="190" mass="22564">MMIITLALSLILIGRFAIDNVVDNREFSYENFYYQQKIFMESEEFTHLHETALRMQASMQTLEQEEFTHQWNHSFITNQNEVVFSYLKSSRSNLRSMAEAIMHQLKEEYPNHDWRFFDTIRARNRFFSALLNEPQSYLFLLTSSTQNQSLIATAIPSLTENSYTIQFYPDAIISSHFLENLLTVYDEKVR</sequence>
<dbReference type="Proteomes" id="UP000711995">
    <property type="component" value="Unassembled WGS sequence"/>
</dbReference>
<dbReference type="AlphaFoldDB" id="A0A968GBM1"/>
<evidence type="ECO:0000313" key="2">
    <source>
        <dbReference type="Proteomes" id="UP000711995"/>
    </source>
</evidence>
<keyword evidence="2" id="KW-1185">Reference proteome</keyword>
<evidence type="ECO:0000313" key="1">
    <source>
        <dbReference type="EMBL" id="NIZ40391.1"/>
    </source>
</evidence>
<name>A0A968GBM1_9SPIO</name>
<dbReference type="EMBL" id="JAATLJ010000001">
    <property type="protein sequence ID" value="NIZ40391.1"/>
    <property type="molecule type" value="Genomic_DNA"/>
</dbReference>
<accession>A0A968GBM1</accession>
<comment type="caution">
    <text evidence="1">The sequence shown here is derived from an EMBL/GenBank/DDBJ whole genome shotgun (WGS) entry which is preliminary data.</text>
</comment>